<sequence length="581" mass="67907">MNWNLDPRRLNILPKLVLTCLVASVPLYLASLMITNSGAATVKENITRSTRAHLNFYLNALETEVYRVRKQKLDLLADDDLQYLANLTPAMTDYERNSSINRVVRRLALLKESSLYIEEAKVDIPMLGHVISTKYLSDNMDRQERDFLIEKVSKQRLTLYTDGERLLMGEIYPPFLPSKDPIFAIQIQLSIPNIRNTLSQISSGKGRVFLFSNAEEWSVSEYESDLISLSAMREFQERDTAALSSGDFLMDDGRDVFRVFYQKSDSLNATIVYSIPEHEIFGPLLKYRLWLWGLSILSVLIIISSSYWVIGAIHRPMRTMIHAFRRLQQGDLNVQITHRWNDEFQYLYMQFNKMTDRLSMLIQEVYEQKIRKQRAELKQLQSQINPHFLYNSFFLLYRLAKVQDYKNVLNLTEHLSEYFQFITRTSEDDIQLEQEVNHARAYVEIQSMRFKKQLSIQFAELPEVCGSLIVPRLILQPVLENAFQHGLEHKTSDGYLQIRFEIMNEQFMISVEDNGERITDDKLDELRTKLDRNDAEIETTGILNVHRRLRLKFGEFGGLSLSRSHLGGLRVDIRIPYERNE</sequence>
<dbReference type="SUPFAM" id="SSF55874">
    <property type="entry name" value="ATPase domain of HSP90 chaperone/DNA topoisomerase II/histidine kinase"/>
    <property type="match status" value="1"/>
</dbReference>
<evidence type="ECO:0000256" key="3">
    <source>
        <dbReference type="ARBA" id="ARBA00022553"/>
    </source>
</evidence>
<dbReference type="GO" id="GO:0005886">
    <property type="term" value="C:plasma membrane"/>
    <property type="evidence" value="ECO:0007669"/>
    <property type="project" value="UniProtKB-SubCell"/>
</dbReference>
<evidence type="ECO:0000313" key="10">
    <source>
        <dbReference type="Proteomes" id="UP000252415"/>
    </source>
</evidence>
<evidence type="ECO:0000256" key="4">
    <source>
        <dbReference type="ARBA" id="ARBA00022679"/>
    </source>
</evidence>
<keyword evidence="3" id="KW-0597">Phosphoprotein</keyword>
<protein>
    <submittedName>
        <fullName evidence="9">Two-component system sensor histidine kinase YesM</fullName>
    </submittedName>
</protein>
<dbReference type="CDD" id="cd06225">
    <property type="entry name" value="HAMP"/>
    <property type="match status" value="1"/>
</dbReference>
<evidence type="ECO:0000256" key="1">
    <source>
        <dbReference type="ARBA" id="ARBA00004651"/>
    </source>
</evidence>
<evidence type="ECO:0000256" key="5">
    <source>
        <dbReference type="ARBA" id="ARBA00022777"/>
    </source>
</evidence>
<keyword evidence="7" id="KW-1133">Transmembrane helix</keyword>
<keyword evidence="7" id="KW-0812">Transmembrane</keyword>
<dbReference type="InterPro" id="IPR003594">
    <property type="entry name" value="HATPase_dom"/>
</dbReference>
<evidence type="ECO:0000256" key="7">
    <source>
        <dbReference type="SAM" id="Phobius"/>
    </source>
</evidence>
<keyword evidence="2" id="KW-1003">Cell membrane</keyword>
<feature type="transmembrane region" description="Helical" evidence="7">
    <location>
        <begin position="289"/>
        <end position="310"/>
    </location>
</feature>
<dbReference type="PANTHER" id="PTHR34220">
    <property type="entry name" value="SENSOR HISTIDINE KINASE YPDA"/>
    <property type="match status" value="1"/>
</dbReference>
<organism evidence="9 10">
    <name type="scientific">Paenibacillus prosopidis</name>
    <dbReference type="NCBI Taxonomy" id="630520"/>
    <lineage>
        <taxon>Bacteria</taxon>
        <taxon>Bacillati</taxon>
        <taxon>Bacillota</taxon>
        <taxon>Bacilli</taxon>
        <taxon>Bacillales</taxon>
        <taxon>Paenibacillaceae</taxon>
        <taxon>Paenibacillus</taxon>
    </lineage>
</organism>
<proteinExistence type="predicted"/>
<evidence type="ECO:0000313" key="9">
    <source>
        <dbReference type="EMBL" id="RCW43471.1"/>
    </source>
</evidence>
<dbReference type="AlphaFoldDB" id="A0A368VP18"/>
<dbReference type="InterPro" id="IPR003660">
    <property type="entry name" value="HAMP_dom"/>
</dbReference>
<name>A0A368VP18_9BACL</name>
<dbReference type="Pfam" id="PF00672">
    <property type="entry name" value="HAMP"/>
    <property type="match status" value="1"/>
</dbReference>
<evidence type="ECO:0000259" key="8">
    <source>
        <dbReference type="PROSITE" id="PS50885"/>
    </source>
</evidence>
<dbReference type="Gene3D" id="3.30.565.10">
    <property type="entry name" value="Histidine kinase-like ATPase, C-terminal domain"/>
    <property type="match status" value="1"/>
</dbReference>
<dbReference type="PROSITE" id="PS50885">
    <property type="entry name" value="HAMP"/>
    <property type="match status" value="1"/>
</dbReference>
<dbReference type="GO" id="GO:0000155">
    <property type="term" value="F:phosphorelay sensor kinase activity"/>
    <property type="evidence" value="ECO:0007669"/>
    <property type="project" value="InterPro"/>
</dbReference>
<dbReference type="Proteomes" id="UP000252415">
    <property type="component" value="Unassembled WGS sequence"/>
</dbReference>
<comment type="caution">
    <text evidence="9">The sequence shown here is derived from an EMBL/GenBank/DDBJ whole genome shotgun (WGS) entry which is preliminary data.</text>
</comment>
<keyword evidence="4" id="KW-0808">Transferase</keyword>
<feature type="domain" description="HAMP" evidence="8">
    <location>
        <begin position="311"/>
        <end position="363"/>
    </location>
</feature>
<dbReference type="EMBL" id="QPJD01000013">
    <property type="protein sequence ID" value="RCW43471.1"/>
    <property type="molecule type" value="Genomic_DNA"/>
</dbReference>
<comment type="subcellular location">
    <subcellularLocation>
        <location evidence="1">Cell membrane</location>
        <topology evidence="1">Multi-pass membrane protein</topology>
    </subcellularLocation>
</comment>
<keyword evidence="6 7" id="KW-0472">Membrane</keyword>
<evidence type="ECO:0000256" key="2">
    <source>
        <dbReference type="ARBA" id="ARBA00022475"/>
    </source>
</evidence>
<dbReference type="InterPro" id="IPR050640">
    <property type="entry name" value="Bact_2-comp_sensor_kinase"/>
</dbReference>
<dbReference type="SMART" id="SM00304">
    <property type="entry name" value="HAMP"/>
    <property type="match status" value="1"/>
</dbReference>
<dbReference type="Pfam" id="PF06580">
    <property type="entry name" value="His_kinase"/>
    <property type="match status" value="1"/>
</dbReference>
<keyword evidence="5 9" id="KW-0418">Kinase</keyword>
<gene>
    <name evidence="9" type="ORF">DFP97_113144</name>
</gene>
<dbReference type="PANTHER" id="PTHR34220:SF7">
    <property type="entry name" value="SENSOR HISTIDINE KINASE YPDA"/>
    <property type="match status" value="1"/>
</dbReference>
<accession>A0A368VP18</accession>
<keyword evidence="10" id="KW-1185">Reference proteome</keyword>
<dbReference type="SUPFAM" id="SSF158472">
    <property type="entry name" value="HAMP domain-like"/>
    <property type="match status" value="1"/>
</dbReference>
<dbReference type="Gene3D" id="6.10.340.10">
    <property type="match status" value="1"/>
</dbReference>
<evidence type="ECO:0000256" key="6">
    <source>
        <dbReference type="ARBA" id="ARBA00023136"/>
    </source>
</evidence>
<dbReference type="InterPro" id="IPR036890">
    <property type="entry name" value="HATPase_C_sf"/>
</dbReference>
<reference evidence="9 10" key="1">
    <citation type="submission" date="2018-07" db="EMBL/GenBank/DDBJ databases">
        <title>Genomic Encyclopedia of Type Strains, Phase III (KMG-III): the genomes of soil and plant-associated and newly described type strains.</title>
        <authorList>
            <person name="Whitman W."/>
        </authorList>
    </citation>
    <scope>NUCLEOTIDE SEQUENCE [LARGE SCALE GENOMIC DNA]</scope>
    <source>
        <strain evidence="9 10">CECT 7506</strain>
    </source>
</reference>
<dbReference type="Pfam" id="PF02518">
    <property type="entry name" value="HATPase_c"/>
    <property type="match status" value="1"/>
</dbReference>
<dbReference type="InterPro" id="IPR010559">
    <property type="entry name" value="Sig_transdc_His_kin_internal"/>
</dbReference>